<proteinExistence type="predicted"/>
<name>A0AAD5UC07_9FUNG</name>
<gene>
    <name evidence="2" type="ORF">HK099_005254</name>
</gene>
<dbReference type="CDD" id="cd00083">
    <property type="entry name" value="bHLH_SF"/>
    <property type="match status" value="1"/>
</dbReference>
<dbReference type="Gene3D" id="4.10.280.10">
    <property type="entry name" value="Helix-loop-helix DNA-binding domain"/>
    <property type="match status" value="1"/>
</dbReference>
<dbReference type="InterPro" id="IPR011598">
    <property type="entry name" value="bHLH_dom"/>
</dbReference>
<sequence length="262" mass="30522">MKNHYNVKEDGTYAVSSSETALNVINDKYYFNNPVGYINTQMLPQYLSQDLLQPSTMQEKIKHLNPLEIEELKLKKEEIELQLKLQQNLQNQNNLKKMIFENKEKDMKGVFSDFNFSEKNLMDQTIDQPLTASLFFNYDQKIVADEAVNFSSAVSDESEGVAEGNIKLFDEMNVINNYKKNGETKVESSKEAERIRRENLRGGFEELRQVLTIKDNKHFSKQQLLMHACKEINEIKKKELETFTLIKNLRKEFNAKKCSVSI</sequence>
<dbReference type="GO" id="GO:0046983">
    <property type="term" value="F:protein dimerization activity"/>
    <property type="evidence" value="ECO:0007669"/>
    <property type="project" value="InterPro"/>
</dbReference>
<organism evidence="2 3">
    <name type="scientific">Clydaea vesicula</name>
    <dbReference type="NCBI Taxonomy" id="447962"/>
    <lineage>
        <taxon>Eukaryota</taxon>
        <taxon>Fungi</taxon>
        <taxon>Fungi incertae sedis</taxon>
        <taxon>Chytridiomycota</taxon>
        <taxon>Chytridiomycota incertae sedis</taxon>
        <taxon>Chytridiomycetes</taxon>
        <taxon>Lobulomycetales</taxon>
        <taxon>Lobulomycetaceae</taxon>
        <taxon>Clydaea</taxon>
    </lineage>
</organism>
<dbReference type="EMBL" id="JADGJW010000004">
    <property type="protein sequence ID" value="KAJ3228244.1"/>
    <property type="molecule type" value="Genomic_DNA"/>
</dbReference>
<dbReference type="AlphaFoldDB" id="A0AAD5UC07"/>
<accession>A0AAD5UC07</accession>
<dbReference type="SUPFAM" id="SSF47459">
    <property type="entry name" value="HLH, helix-loop-helix DNA-binding domain"/>
    <property type="match status" value="1"/>
</dbReference>
<keyword evidence="3" id="KW-1185">Reference proteome</keyword>
<dbReference type="PROSITE" id="PS50888">
    <property type="entry name" value="BHLH"/>
    <property type="match status" value="1"/>
</dbReference>
<dbReference type="Pfam" id="PF00010">
    <property type="entry name" value="HLH"/>
    <property type="match status" value="1"/>
</dbReference>
<reference evidence="2" key="1">
    <citation type="submission" date="2020-05" db="EMBL/GenBank/DDBJ databases">
        <title>Phylogenomic resolution of chytrid fungi.</title>
        <authorList>
            <person name="Stajich J.E."/>
            <person name="Amses K."/>
            <person name="Simmons R."/>
            <person name="Seto K."/>
            <person name="Myers J."/>
            <person name="Bonds A."/>
            <person name="Quandt C.A."/>
            <person name="Barry K."/>
            <person name="Liu P."/>
            <person name="Grigoriev I."/>
            <person name="Longcore J.E."/>
            <person name="James T.Y."/>
        </authorList>
    </citation>
    <scope>NUCLEOTIDE SEQUENCE</scope>
    <source>
        <strain evidence="2">JEL0476</strain>
    </source>
</reference>
<evidence type="ECO:0000259" key="1">
    <source>
        <dbReference type="PROSITE" id="PS50888"/>
    </source>
</evidence>
<evidence type="ECO:0000313" key="2">
    <source>
        <dbReference type="EMBL" id="KAJ3228244.1"/>
    </source>
</evidence>
<protein>
    <recommendedName>
        <fullName evidence="1">BHLH domain-containing protein</fullName>
    </recommendedName>
</protein>
<evidence type="ECO:0000313" key="3">
    <source>
        <dbReference type="Proteomes" id="UP001211065"/>
    </source>
</evidence>
<dbReference type="Proteomes" id="UP001211065">
    <property type="component" value="Unassembled WGS sequence"/>
</dbReference>
<feature type="domain" description="BHLH" evidence="1">
    <location>
        <begin position="184"/>
        <end position="235"/>
    </location>
</feature>
<dbReference type="InterPro" id="IPR036638">
    <property type="entry name" value="HLH_DNA-bd_sf"/>
</dbReference>
<comment type="caution">
    <text evidence="2">The sequence shown here is derived from an EMBL/GenBank/DDBJ whole genome shotgun (WGS) entry which is preliminary data.</text>
</comment>